<dbReference type="EMBL" id="CP060782">
    <property type="protein sequence ID" value="QNP44819.1"/>
    <property type="molecule type" value="Genomic_DNA"/>
</dbReference>
<evidence type="ECO:0000313" key="1">
    <source>
        <dbReference type="EMBL" id="QNP44819.1"/>
    </source>
</evidence>
<evidence type="ECO:0000313" key="2">
    <source>
        <dbReference type="Proteomes" id="UP000516105"/>
    </source>
</evidence>
<organism evidence="1 2">
    <name type="scientific">Sphingomonas sediminicola</name>
    <dbReference type="NCBI Taxonomy" id="386874"/>
    <lineage>
        <taxon>Bacteria</taxon>
        <taxon>Pseudomonadati</taxon>
        <taxon>Pseudomonadota</taxon>
        <taxon>Alphaproteobacteria</taxon>
        <taxon>Sphingomonadales</taxon>
        <taxon>Sphingomonadaceae</taxon>
        <taxon>Sphingomonas</taxon>
    </lineage>
</organism>
<keyword evidence="2" id="KW-1185">Reference proteome</keyword>
<protein>
    <submittedName>
        <fullName evidence="1">Uncharacterized protein</fullName>
    </submittedName>
</protein>
<accession>A0ABX6T5Y1</accession>
<proteinExistence type="predicted"/>
<sequence>MRFRIPGLGAEGIFARMTGDLTDAEFAIPKQIVADVVVYGAPARERDGSISFSIEALTIEE</sequence>
<dbReference type="RefSeq" id="WP_187707777.1">
    <property type="nucleotide sequence ID" value="NZ_CP060782.1"/>
</dbReference>
<dbReference type="Proteomes" id="UP000516105">
    <property type="component" value="Chromosome"/>
</dbReference>
<gene>
    <name evidence="1" type="ORF">H9L14_08595</name>
</gene>
<name>A0ABX6T5Y1_9SPHN</name>
<reference evidence="1 2" key="1">
    <citation type="submission" date="2020-08" db="EMBL/GenBank/DDBJ databases">
        <title>Genome sequence of Sphingomonas sediminicola KACC 15039T.</title>
        <authorList>
            <person name="Hyun D.-W."/>
            <person name="Bae J.-W."/>
        </authorList>
    </citation>
    <scope>NUCLEOTIDE SEQUENCE [LARGE SCALE GENOMIC DNA]</scope>
    <source>
        <strain evidence="1 2">KACC 15039</strain>
    </source>
</reference>